<protein>
    <submittedName>
        <fullName evidence="2">DnaJ domain protein</fullName>
    </submittedName>
</protein>
<proteinExistence type="predicted"/>
<dbReference type="GeneID" id="7825282"/>
<keyword evidence="1" id="KW-0472">Membrane</keyword>
<dbReference type="Proteomes" id="UP000009168">
    <property type="component" value="Unassembled WGS sequence"/>
</dbReference>
<dbReference type="KEGG" id="tet:TTHERM_00313000"/>
<feature type="transmembrane region" description="Helical" evidence="1">
    <location>
        <begin position="217"/>
        <end position="235"/>
    </location>
</feature>
<dbReference type="EMBL" id="GG662498">
    <property type="protein sequence ID" value="EAR85818.1"/>
    <property type="molecule type" value="Genomic_DNA"/>
</dbReference>
<dbReference type="HOGENOM" id="CLU_673529_0_0_1"/>
<keyword evidence="3" id="KW-1185">Reference proteome</keyword>
<keyword evidence="1" id="KW-0812">Transmembrane</keyword>
<feature type="transmembrane region" description="Helical" evidence="1">
    <location>
        <begin position="293"/>
        <end position="317"/>
    </location>
</feature>
<organism evidence="2 3">
    <name type="scientific">Tetrahymena thermophila (strain SB210)</name>
    <dbReference type="NCBI Taxonomy" id="312017"/>
    <lineage>
        <taxon>Eukaryota</taxon>
        <taxon>Sar</taxon>
        <taxon>Alveolata</taxon>
        <taxon>Ciliophora</taxon>
        <taxon>Intramacronucleata</taxon>
        <taxon>Oligohymenophorea</taxon>
        <taxon>Hymenostomatida</taxon>
        <taxon>Tetrahymenina</taxon>
        <taxon>Tetrahymenidae</taxon>
        <taxon>Tetrahymena</taxon>
    </lineage>
</organism>
<evidence type="ECO:0000313" key="2">
    <source>
        <dbReference type="EMBL" id="EAR85818.1"/>
    </source>
</evidence>
<name>Q22KI1_TETTS</name>
<dbReference type="AlphaFoldDB" id="Q22KI1"/>
<sequence length="400" mass="45436">MQSNEEISALIQGLKDDYNNNTDISQIKQKITQINQLLAELEQDHYDNYEYLKYQQSEICVLIFERQNDQRSVSQYLKKKSDHLSGYQYYQNLKDKMKRNSQQTQGYEKLEMSNSQTCLDDTQPFFKQSNTEMLKGEDQVVNENLLLAFEIDLSSNNLIDQSQNEQEKDKQGITALIKLQNKQAETHELGILANGVGRIGIKGTVAALNIAKSVSCWSAIVVTTGVAAVEAVVLLKKYYKLKKECKDDGQRQIAKEILIKQLKALGIKTFSTFGITTGCIIGGSIVGSCVPGIGTFVGSLLGAIVGTILSFVSDSFLQNYILSEKKLIEECENDLGLGRYYKINKKKYTKEEFQQACKLKLLSLHPDRSVNFKDLQTLQRYELQKVQFAKEMIKQHNQWN</sequence>
<feature type="transmembrane region" description="Helical" evidence="1">
    <location>
        <begin position="265"/>
        <end position="287"/>
    </location>
</feature>
<dbReference type="InParanoid" id="Q22KI1"/>
<gene>
    <name evidence="2" type="ORF">TTHERM_00313000</name>
</gene>
<evidence type="ECO:0000256" key="1">
    <source>
        <dbReference type="SAM" id="Phobius"/>
    </source>
</evidence>
<reference evidence="3" key="1">
    <citation type="journal article" date="2006" name="PLoS Biol.">
        <title>Macronuclear genome sequence of the ciliate Tetrahymena thermophila, a model eukaryote.</title>
        <authorList>
            <person name="Eisen J.A."/>
            <person name="Coyne R.S."/>
            <person name="Wu M."/>
            <person name="Wu D."/>
            <person name="Thiagarajan M."/>
            <person name="Wortman J.R."/>
            <person name="Badger J.H."/>
            <person name="Ren Q."/>
            <person name="Amedeo P."/>
            <person name="Jones K.M."/>
            <person name="Tallon L.J."/>
            <person name="Delcher A.L."/>
            <person name="Salzberg S.L."/>
            <person name="Silva J.C."/>
            <person name="Haas B.J."/>
            <person name="Majoros W.H."/>
            <person name="Farzad M."/>
            <person name="Carlton J.M."/>
            <person name="Smith R.K. Jr."/>
            <person name="Garg J."/>
            <person name="Pearlman R.E."/>
            <person name="Karrer K.M."/>
            <person name="Sun L."/>
            <person name="Manning G."/>
            <person name="Elde N.C."/>
            <person name="Turkewitz A.P."/>
            <person name="Asai D.J."/>
            <person name="Wilkes D.E."/>
            <person name="Wang Y."/>
            <person name="Cai H."/>
            <person name="Collins K."/>
            <person name="Stewart B.A."/>
            <person name="Lee S.R."/>
            <person name="Wilamowska K."/>
            <person name="Weinberg Z."/>
            <person name="Ruzzo W.L."/>
            <person name="Wloga D."/>
            <person name="Gaertig J."/>
            <person name="Frankel J."/>
            <person name="Tsao C.-C."/>
            <person name="Gorovsky M.A."/>
            <person name="Keeling P.J."/>
            <person name="Waller R.F."/>
            <person name="Patron N.J."/>
            <person name="Cherry J.M."/>
            <person name="Stover N.A."/>
            <person name="Krieger C.J."/>
            <person name="del Toro C."/>
            <person name="Ryder H.F."/>
            <person name="Williamson S.C."/>
            <person name="Barbeau R.A."/>
            <person name="Hamilton E.P."/>
            <person name="Orias E."/>
        </authorList>
    </citation>
    <scope>NUCLEOTIDE SEQUENCE [LARGE SCALE GENOMIC DNA]</scope>
    <source>
        <strain evidence="3">SB210</strain>
    </source>
</reference>
<accession>Q22KI1</accession>
<keyword evidence="1" id="KW-1133">Transmembrane helix</keyword>
<dbReference type="RefSeq" id="XP_001033481.1">
    <property type="nucleotide sequence ID" value="XM_001033481.3"/>
</dbReference>
<evidence type="ECO:0000313" key="3">
    <source>
        <dbReference type="Proteomes" id="UP000009168"/>
    </source>
</evidence>